<dbReference type="RefSeq" id="WP_171606463.1">
    <property type="nucleotide sequence ID" value="NZ_WHPF01000002.1"/>
</dbReference>
<keyword evidence="2" id="KW-1185">Reference proteome</keyword>
<name>A0A8J8JVR1_9BACT</name>
<proteinExistence type="predicted"/>
<gene>
    <name evidence="1" type="ORF">GD597_03670</name>
</gene>
<reference evidence="1" key="1">
    <citation type="submission" date="2019-10" db="EMBL/GenBank/DDBJ databases">
        <title>Draft genome sequence of Panacibacter sp. KCS-6.</title>
        <authorList>
            <person name="Yim K.J."/>
        </authorList>
    </citation>
    <scope>NUCLEOTIDE SEQUENCE</scope>
    <source>
        <strain evidence="1">KCS-6</strain>
    </source>
</reference>
<evidence type="ECO:0000313" key="2">
    <source>
        <dbReference type="Proteomes" id="UP000598971"/>
    </source>
</evidence>
<organism evidence="1 2">
    <name type="scientific">Limnovirga soli</name>
    <dbReference type="NCBI Taxonomy" id="2656915"/>
    <lineage>
        <taxon>Bacteria</taxon>
        <taxon>Pseudomonadati</taxon>
        <taxon>Bacteroidota</taxon>
        <taxon>Chitinophagia</taxon>
        <taxon>Chitinophagales</taxon>
        <taxon>Chitinophagaceae</taxon>
        <taxon>Limnovirga</taxon>
    </lineage>
</organism>
<dbReference type="AlphaFoldDB" id="A0A8J8JVR1"/>
<comment type="caution">
    <text evidence="1">The sequence shown here is derived from an EMBL/GenBank/DDBJ whole genome shotgun (WGS) entry which is preliminary data.</text>
</comment>
<dbReference type="EMBL" id="WHPF01000002">
    <property type="protein sequence ID" value="NNV54546.1"/>
    <property type="molecule type" value="Genomic_DNA"/>
</dbReference>
<protein>
    <submittedName>
        <fullName evidence="1">Uncharacterized protein</fullName>
    </submittedName>
</protein>
<accession>A0A8J8JVR1</accession>
<dbReference type="Proteomes" id="UP000598971">
    <property type="component" value="Unassembled WGS sequence"/>
</dbReference>
<sequence length="135" mass="15846">MSTDKITPQHLKQLNTLVSKRGISKDDKAVMVQGFSDGRCSSSKELLQAEALEMIKHLQTLQPNAAAAAKMRNKVIYYAHEMNWRIDGKIDMPRLDNWCVKYSYLHKKLDYYEYKELPRLITQIEFVYKDYLNNL</sequence>
<evidence type="ECO:0000313" key="1">
    <source>
        <dbReference type="EMBL" id="NNV54546.1"/>
    </source>
</evidence>